<evidence type="ECO:0000313" key="1">
    <source>
        <dbReference type="EMBL" id="CAA9994743.1"/>
    </source>
</evidence>
<protein>
    <submittedName>
        <fullName evidence="1">Uncharacterized protein</fullName>
    </submittedName>
</protein>
<dbReference type="AlphaFoldDB" id="A0A6H5FZK9"/>
<keyword evidence="2" id="KW-1185">Reference proteome</keyword>
<proteinExistence type="predicted"/>
<dbReference type="Proteomes" id="UP000479000">
    <property type="component" value="Unassembled WGS sequence"/>
</dbReference>
<dbReference type="EMBL" id="CADCXU010002474">
    <property type="protein sequence ID" value="CAA9994743.1"/>
    <property type="molecule type" value="Genomic_DNA"/>
</dbReference>
<gene>
    <name evidence="1" type="ORF">NTEN_LOCUS1559</name>
</gene>
<reference evidence="1 2" key="1">
    <citation type="submission" date="2020-02" db="EMBL/GenBank/DDBJ databases">
        <authorList>
            <person name="Ferguson B K."/>
        </authorList>
    </citation>
    <scope>NUCLEOTIDE SEQUENCE [LARGE SCALE GENOMIC DNA]</scope>
</reference>
<evidence type="ECO:0000313" key="2">
    <source>
        <dbReference type="Proteomes" id="UP000479000"/>
    </source>
</evidence>
<accession>A0A6H5FZK9</accession>
<name>A0A6H5FZK9_9HEMI</name>
<organism evidence="1 2">
    <name type="scientific">Nesidiocoris tenuis</name>
    <dbReference type="NCBI Taxonomy" id="355587"/>
    <lineage>
        <taxon>Eukaryota</taxon>
        <taxon>Metazoa</taxon>
        <taxon>Ecdysozoa</taxon>
        <taxon>Arthropoda</taxon>
        <taxon>Hexapoda</taxon>
        <taxon>Insecta</taxon>
        <taxon>Pterygota</taxon>
        <taxon>Neoptera</taxon>
        <taxon>Paraneoptera</taxon>
        <taxon>Hemiptera</taxon>
        <taxon>Heteroptera</taxon>
        <taxon>Panheteroptera</taxon>
        <taxon>Cimicomorpha</taxon>
        <taxon>Miridae</taxon>
        <taxon>Dicyphina</taxon>
        <taxon>Nesidiocoris</taxon>
    </lineage>
</organism>
<sequence length="143" mass="16275">MGQGNSGTVTIREGKDYGWRKEPEKKNRIRFVLRRNITAPVDRIDSSWDPSVGCLRHTGTKRRSAIIEELGERMISIAHHVSPKSGFSHSGRLYFQNHLQVDGTHDFTHLFPLTFCIITSSALLLGHRSSIRRLHRTLPAFLS</sequence>